<protein>
    <recommendedName>
        <fullName evidence="3">SCP domain-containing protein</fullName>
    </recommendedName>
</protein>
<accession>A0A3S5FH24</accession>
<reference evidence="1" key="1">
    <citation type="submission" date="2018-11" db="EMBL/GenBank/DDBJ databases">
        <authorList>
            <consortium name="Pathogen Informatics"/>
        </authorList>
    </citation>
    <scope>NUCLEOTIDE SEQUENCE</scope>
</reference>
<evidence type="ECO:0000313" key="2">
    <source>
        <dbReference type="Proteomes" id="UP000784294"/>
    </source>
</evidence>
<dbReference type="EMBL" id="CAAALY010271221">
    <property type="protein sequence ID" value="VEL41825.1"/>
    <property type="molecule type" value="Genomic_DNA"/>
</dbReference>
<dbReference type="SUPFAM" id="SSF55797">
    <property type="entry name" value="PR-1-like"/>
    <property type="match status" value="1"/>
</dbReference>
<sequence>MRSGGRFVRSSHARPEVLPCHGSDSFGPATGITGKLDFGYPASLMRHCMVVSAKLIRLGCGASFCPKLYGNYDGVFVVCDYAPGMANFIGSTAFCHRQAGALFRS</sequence>
<evidence type="ECO:0000313" key="1">
    <source>
        <dbReference type="EMBL" id="VEL41825.1"/>
    </source>
</evidence>
<dbReference type="Proteomes" id="UP000784294">
    <property type="component" value="Unassembled WGS sequence"/>
</dbReference>
<keyword evidence="2" id="KW-1185">Reference proteome</keyword>
<dbReference type="AlphaFoldDB" id="A0A3S5FH24"/>
<gene>
    <name evidence="1" type="ORF">PXEA_LOCUS35265</name>
</gene>
<proteinExistence type="predicted"/>
<name>A0A3S5FH24_9PLAT</name>
<comment type="caution">
    <text evidence="1">The sequence shown here is derived from an EMBL/GenBank/DDBJ whole genome shotgun (WGS) entry which is preliminary data.</text>
</comment>
<organism evidence="1 2">
    <name type="scientific">Protopolystoma xenopodis</name>
    <dbReference type="NCBI Taxonomy" id="117903"/>
    <lineage>
        <taxon>Eukaryota</taxon>
        <taxon>Metazoa</taxon>
        <taxon>Spiralia</taxon>
        <taxon>Lophotrochozoa</taxon>
        <taxon>Platyhelminthes</taxon>
        <taxon>Monogenea</taxon>
        <taxon>Polyopisthocotylea</taxon>
        <taxon>Polystomatidea</taxon>
        <taxon>Polystomatidae</taxon>
        <taxon>Protopolystoma</taxon>
    </lineage>
</organism>
<evidence type="ECO:0008006" key="3">
    <source>
        <dbReference type="Google" id="ProtNLM"/>
    </source>
</evidence>
<dbReference type="InterPro" id="IPR035940">
    <property type="entry name" value="CAP_sf"/>
</dbReference>